<name>A0A1Y5TS59_9RHOB</name>
<accession>A0A1Y5TS59</accession>
<keyword evidence="2" id="KW-1185">Reference proteome</keyword>
<dbReference type="SUPFAM" id="SSF52402">
    <property type="entry name" value="Adenine nucleotide alpha hydrolases-like"/>
    <property type="match status" value="1"/>
</dbReference>
<dbReference type="EMBL" id="FWFW01000023">
    <property type="protein sequence ID" value="SLN70594.1"/>
    <property type="molecule type" value="Genomic_DNA"/>
</dbReference>
<dbReference type="OrthoDB" id="5413327at2"/>
<organism evidence="1 2">
    <name type="scientific">Pacificibacter marinus</name>
    <dbReference type="NCBI Taxonomy" id="658057"/>
    <lineage>
        <taxon>Bacteria</taxon>
        <taxon>Pseudomonadati</taxon>
        <taxon>Pseudomonadota</taxon>
        <taxon>Alphaproteobacteria</taxon>
        <taxon>Rhodobacterales</taxon>
        <taxon>Roseobacteraceae</taxon>
        <taxon>Pacificibacter</taxon>
    </lineage>
</organism>
<sequence>MSINYWKYCRTQKLKGHYDAQCIPADAGIRIEAGPFSHSFRVVGEAWKQSQLNDFAAYSLAALSMSNGVGFNLLAPVSESVTKQIKALTDIYQFWAIRKTAPLRMEFPLCADATPTKTQRDGGIICLSGGVDSTYAAISESKRGSVSHGLLIAGADYSHADTQGFKELTTRVGQIADKLDLKLSIIETDIRKHRLNWDMMHGFTLAACLQLMSAKHDHGYIALDYAGYQEIFAHPWGNNSILPHYFSTTGFPIAGVGKSKRRVDKLAAIAEFDTSLLSNLSVCFSETSTGGNCGRCVKCVFSRILFTALDLDERSAFLSTPSLEDAVDKMSVPKTYMGLRGRYLRVVETRQSLPKGPLHDKVSNYEEALRRAYIKKRN</sequence>
<evidence type="ECO:0008006" key="3">
    <source>
        <dbReference type="Google" id="ProtNLM"/>
    </source>
</evidence>
<dbReference type="AlphaFoldDB" id="A0A1Y5TS59"/>
<dbReference type="STRING" id="658057.SAMN04488032_1263"/>
<reference evidence="1 2" key="1">
    <citation type="submission" date="2017-03" db="EMBL/GenBank/DDBJ databases">
        <authorList>
            <person name="Afonso C.L."/>
            <person name="Miller P.J."/>
            <person name="Scott M.A."/>
            <person name="Spackman E."/>
            <person name="Goraichik I."/>
            <person name="Dimitrov K.M."/>
            <person name="Suarez D.L."/>
            <person name="Swayne D.E."/>
        </authorList>
    </citation>
    <scope>NUCLEOTIDE SEQUENCE [LARGE SCALE GENOMIC DNA]</scope>
    <source>
        <strain evidence="1 2">CECT 7971</strain>
    </source>
</reference>
<proteinExistence type="predicted"/>
<dbReference type="RefSeq" id="WP_139204606.1">
    <property type="nucleotide sequence ID" value="NZ_FNZV01000026.1"/>
</dbReference>
<gene>
    <name evidence="1" type="ORF">PAM7971_03781</name>
</gene>
<evidence type="ECO:0000313" key="1">
    <source>
        <dbReference type="EMBL" id="SLN70594.1"/>
    </source>
</evidence>
<evidence type="ECO:0000313" key="2">
    <source>
        <dbReference type="Proteomes" id="UP000193307"/>
    </source>
</evidence>
<dbReference type="Proteomes" id="UP000193307">
    <property type="component" value="Unassembled WGS sequence"/>
</dbReference>
<protein>
    <recommendedName>
        <fullName evidence="3">7-cyano-7-deazaguanine synthase</fullName>
    </recommendedName>
</protein>